<evidence type="ECO:0000313" key="2">
    <source>
        <dbReference type="Proteomes" id="UP001177872"/>
    </source>
</evidence>
<comment type="caution">
    <text evidence="1">The sequence shown here is derived from an EMBL/GenBank/DDBJ whole genome shotgun (WGS) entry which is preliminary data.</text>
</comment>
<evidence type="ECO:0000313" key="1">
    <source>
        <dbReference type="EMBL" id="MDQ1863411.1"/>
    </source>
</evidence>
<accession>A0ABU0VPQ1</accession>
<name>A0ABU0VPQ1_9GAMM</name>
<protein>
    <submittedName>
        <fullName evidence="1">Uncharacterized protein</fullName>
    </submittedName>
</protein>
<sequence length="80" mass="8386">RALAAVAANNVASCDKAVVVFTDPNLIAGFSWRQISHLVVEVLSDLCANHLVNLATMAALGAVATNAFQGVKGIFFLRCV</sequence>
<dbReference type="Proteomes" id="UP001177872">
    <property type="component" value="Unassembled WGS sequence"/>
</dbReference>
<dbReference type="EMBL" id="JAVCZN010000010">
    <property type="protein sequence ID" value="MDQ1863411.1"/>
    <property type="molecule type" value="Genomic_DNA"/>
</dbReference>
<dbReference type="RefSeq" id="WP_306494997.1">
    <property type="nucleotide sequence ID" value="NZ_JAVCZN010000010.1"/>
</dbReference>
<keyword evidence="2" id="KW-1185">Reference proteome</keyword>
<proteinExistence type="predicted"/>
<reference evidence="1" key="1">
    <citation type="submission" date="2023-07" db="EMBL/GenBank/DDBJ databases">
        <title>In vitro acaricidal activity of Serratia ureilytica strains isolated from Mimosa pudica nodules againts the dust mite Tyrophagus putrescentiae.</title>
        <authorList>
            <person name="Wong-Villareal A."/>
            <person name="Cerqueda-Garcia D."/>
        </authorList>
    </citation>
    <scope>NUCLEOTIDE SEQUENCE</scope>
    <source>
        <strain evidence="1">UTS2</strain>
    </source>
</reference>
<feature type="non-terminal residue" evidence="1">
    <location>
        <position position="1"/>
    </location>
</feature>
<gene>
    <name evidence="1" type="ORF">Q6237_20725</name>
</gene>
<organism evidence="1 2">
    <name type="scientific">Serratia ureilytica</name>
    <dbReference type="NCBI Taxonomy" id="300181"/>
    <lineage>
        <taxon>Bacteria</taxon>
        <taxon>Pseudomonadati</taxon>
        <taxon>Pseudomonadota</taxon>
        <taxon>Gammaproteobacteria</taxon>
        <taxon>Enterobacterales</taxon>
        <taxon>Yersiniaceae</taxon>
        <taxon>Serratia</taxon>
    </lineage>
</organism>